<dbReference type="InterPro" id="IPR005786">
    <property type="entry name" value="B_amino_transII"/>
</dbReference>
<dbReference type="Proteomes" id="UP001198862">
    <property type="component" value="Unassembled WGS sequence"/>
</dbReference>
<evidence type="ECO:0000256" key="12">
    <source>
        <dbReference type="ARBA" id="ARBA00048212"/>
    </source>
</evidence>
<dbReference type="EC" id="2.6.1.42" evidence="17"/>
<proteinExistence type="inferred from homology"/>
<protein>
    <recommendedName>
        <fullName evidence="17">Branched-chain-amino-acid aminotransferase</fullName>
        <ecNumber evidence="17">2.6.1.42</ecNumber>
    </recommendedName>
</protein>
<evidence type="ECO:0000256" key="3">
    <source>
        <dbReference type="ARBA" id="ARBA00004824"/>
    </source>
</evidence>
<dbReference type="RefSeq" id="WP_230551632.1">
    <property type="nucleotide sequence ID" value="NZ_JAJISD010000006.1"/>
</dbReference>
<evidence type="ECO:0000256" key="19">
    <source>
        <dbReference type="SAM" id="MobiDB-lite"/>
    </source>
</evidence>
<keyword evidence="11 17" id="KW-0100">Branched-chain amino acid biosynthesis</keyword>
<dbReference type="InterPro" id="IPR018300">
    <property type="entry name" value="Aminotrans_IV_CS"/>
</dbReference>
<comment type="catalytic activity">
    <reaction evidence="13 17">
        <text>L-isoleucine + 2-oxoglutarate = (S)-3-methyl-2-oxopentanoate + L-glutamate</text>
        <dbReference type="Rhea" id="RHEA:24801"/>
        <dbReference type="ChEBI" id="CHEBI:16810"/>
        <dbReference type="ChEBI" id="CHEBI:29985"/>
        <dbReference type="ChEBI" id="CHEBI:35146"/>
        <dbReference type="ChEBI" id="CHEBI:58045"/>
        <dbReference type="EC" id="2.6.1.42"/>
    </reaction>
</comment>
<evidence type="ECO:0000313" key="21">
    <source>
        <dbReference type="Proteomes" id="UP001198862"/>
    </source>
</evidence>
<evidence type="ECO:0000256" key="15">
    <source>
        <dbReference type="RuleBase" id="RU004106"/>
    </source>
</evidence>
<dbReference type="InterPro" id="IPR001544">
    <property type="entry name" value="Aminotrans_IV"/>
</dbReference>
<feature type="compositionally biased region" description="Low complexity" evidence="19">
    <location>
        <begin position="1"/>
        <end position="12"/>
    </location>
</feature>
<dbReference type="SUPFAM" id="SSF56752">
    <property type="entry name" value="D-aminoacid aminotransferase-like PLP-dependent enzymes"/>
    <property type="match status" value="1"/>
</dbReference>
<comment type="catalytic activity">
    <reaction evidence="14 17">
        <text>L-leucine + 2-oxoglutarate = 4-methyl-2-oxopentanoate + L-glutamate</text>
        <dbReference type="Rhea" id="RHEA:18321"/>
        <dbReference type="ChEBI" id="CHEBI:16810"/>
        <dbReference type="ChEBI" id="CHEBI:17865"/>
        <dbReference type="ChEBI" id="CHEBI:29985"/>
        <dbReference type="ChEBI" id="CHEBI:57427"/>
        <dbReference type="EC" id="2.6.1.42"/>
    </reaction>
</comment>
<evidence type="ECO:0000256" key="5">
    <source>
        <dbReference type="ARBA" id="ARBA00005072"/>
    </source>
</evidence>
<name>A0ABS8KWK6_9HYPH</name>
<evidence type="ECO:0000256" key="2">
    <source>
        <dbReference type="ARBA" id="ARBA00003109"/>
    </source>
</evidence>
<sequence>MSKTTSTTSSLSFAHVPHPSPVSAEKRAELLKNPGFGRVFSDHMVTIRYHETKGWYDAKVEPRAPIPMDPAAAVLHYAQEIFEGLKAYRTADGGATLFRPLENARRFQQSAERLAMPILPENVFLEAVDQLVKIDRAWIPEGDGSLYIRPFMFANEIFLGVKPSSDYLFIVIASSVGAYFKTDAPAVSVWVSQDYTRAAPGGTGAAKCGGNYASSLQAQAEATRHGCDQVVFLDAVEQRWIEELGGMNIFFVFDDGSMITPPLGGTILPGITRNSLLTLAKDKGIKVSEERYSIDQWRKDAASGRLREAFACGTAAVVTPIGTVRSNDGEFRIGNGGSGAKTEELKAALVGIQRGRTADPHGWIHRVY</sequence>
<evidence type="ECO:0000256" key="16">
    <source>
        <dbReference type="RuleBase" id="RU004516"/>
    </source>
</evidence>
<comment type="similarity">
    <text evidence="6 15">Belongs to the class-IV pyridoxal-phosphate-dependent aminotransferase family.</text>
</comment>
<comment type="caution">
    <text evidence="20">The sequence shown here is derived from an EMBL/GenBank/DDBJ whole genome shotgun (WGS) entry which is preliminary data.</text>
</comment>
<dbReference type="InterPro" id="IPR043132">
    <property type="entry name" value="BCAT-like_C"/>
</dbReference>
<dbReference type="InterPro" id="IPR033939">
    <property type="entry name" value="BCAT_family"/>
</dbReference>
<evidence type="ECO:0000256" key="7">
    <source>
        <dbReference type="ARBA" id="ARBA00022576"/>
    </source>
</evidence>
<evidence type="ECO:0000256" key="1">
    <source>
        <dbReference type="ARBA" id="ARBA00001933"/>
    </source>
</evidence>
<gene>
    <name evidence="20" type="ORF">LJ725_15975</name>
</gene>
<dbReference type="NCBIfam" id="TIGR01123">
    <property type="entry name" value="ilvE_II"/>
    <property type="match status" value="1"/>
</dbReference>
<dbReference type="PIRSF" id="PIRSF006468">
    <property type="entry name" value="BCAT1"/>
    <property type="match status" value="1"/>
</dbReference>
<comment type="pathway">
    <text evidence="3 18">Amino-acid biosynthesis; L-isoleucine biosynthesis; L-isoleucine from 2-oxobutanoate: step 4/4.</text>
</comment>
<dbReference type="InterPro" id="IPR043131">
    <property type="entry name" value="BCAT-like_N"/>
</dbReference>
<evidence type="ECO:0000313" key="20">
    <source>
        <dbReference type="EMBL" id="MCC8430474.1"/>
    </source>
</evidence>
<comment type="pathway">
    <text evidence="5 18">Amino-acid biosynthesis; L-leucine biosynthesis; L-leucine from 3-methyl-2-oxobutanoate: step 4/4.</text>
</comment>
<keyword evidence="7 17" id="KW-0032">Aminotransferase</keyword>
<dbReference type="Pfam" id="PF01063">
    <property type="entry name" value="Aminotran_4"/>
    <property type="match status" value="1"/>
</dbReference>
<comment type="cofactor">
    <cofactor evidence="1 16">
        <name>pyridoxal 5'-phosphate</name>
        <dbReference type="ChEBI" id="CHEBI:597326"/>
    </cofactor>
</comment>
<dbReference type="GO" id="GO:0004084">
    <property type="term" value="F:branched-chain-amino-acid transaminase activity"/>
    <property type="evidence" value="ECO:0007669"/>
    <property type="project" value="UniProtKB-EC"/>
</dbReference>
<dbReference type="Gene3D" id="3.30.470.10">
    <property type="match status" value="1"/>
</dbReference>
<dbReference type="PANTHER" id="PTHR11825:SF44">
    <property type="entry name" value="BRANCHED-CHAIN-AMINO-ACID AMINOTRANSFERASE"/>
    <property type="match status" value="1"/>
</dbReference>
<evidence type="ECO:0000256" key="10">
    <source>
        <dbReference type="ARBA" id="ARBA00022898"/>
    </source>
</evidence>
<comment type="pathway">
    <text evidence="4 18">Amino-acid biosynthesis; L-valine biosynthesis; L-valine from pyruvate: step 4/4.</text>
</comment>
<keyword evidence="10 16" id="KW-0663">Pyridoxal phosphate</keyword>
<keyword evidence="21" id="KW-1185">Reference proteome</keyword>
<dbReference type="CDD" id="cd01557">
    <property type="entry name" value="BCAT_beta_family"/>
    <property type="match status" value="1"/>
</dbReference>
<comment type="catalytic activity">
    <reaction evidence="12 17">
        <text>L-valine + 2-oxoglutarate = 3-methyl-2-oxobutanoate + L-glutamate</text>
        <dbReference type="Rhea" id="RHEA:24813"/>
        <dbReference type="ChEBI" id="CHEBI:11851"/>
        <dbReference type="ChEBI" id="CHEBI:16810"/>
        <dbReference type="ChEBI" id="CHEBI:29985"/>
        <dbReference type="ChEBI" id="CHEBI:57762"/>
        <dbReference type="EC" id="2.6.1.42"/>
    </reaction>
</comment>
<evidence type="ECO:0000256" key="17">
    <source>
        <dbReference type="RuleBase" id="RU004517"/>
    </source>
</evidence>
<evidence type="ECO:0000256" key="13">
    <source>
        <dbReference type="ARBA" id="ARBA00048798"/>
    </source>
</evidence>
<evidence type="ECO:0000256" key="18">
    <source>
        <dbReference type="RuleBase" id="RU004519"/>
    </source>
</evidence>
<organism evidence="20 21">
    <name type="scientific">Reyranella aquatilis</name>
    <dbReference type="NCBI Taxonomy" id="2035356"/>
    <lineage>
        <taxon>Bacteria</taxon>
        <taxon>Pseudomonadati</taxon>
        <taxon>Pseudomonadota</taxon>
        <taxon>Alphaproteobacteria</taxon>
        <taxon>Hyphomicrobiales</taxon>
        <taxon>Reyranellaceae</taxon>
        <taxon>Reyranella</taxon>
    </lineage>
</organism>
<evidence type="ECO:0000256" key="14">
    <source>
        <dbReference type="ARBA" id="ARBA00049229"/>
    </source>
</evidence>
<reference evidence="20 21" key="1">
    <citation type="submission" date="2021-11" db="EMBL/GenBank/DDBJ databases">
        <authorList>
            <person name="Lee D.-H."/>
            <person name="Kim S.-B."/>
        </authorList>
    </citation>
    <scope>NUCLEOTIDE SEQUENCE [LARGE SCALE GENOMIC DNA]</scope>
    <source>
        <strain evidence="20 21">KCTC 52223</strain>
    </source>
</reference>
<evidence type="ECO:0000256" key="8">
    <source>
        <dbReference type="ARBA" id="ARBA00022605"/>
    </source>
</evidence>
<evidence type="ECO:0000256" key="4">
    <source>
        <dbReference type="ARBA" id="ARBA00004931"/>
    </source>
</evidence>
<evidence type="ECO:0000256" key="6">
    <source>
        <dbReference type="ARBA" id="ARBA00009320"/>
    </source>
</evidence>
<dbReference type="EMBL" id="JAJISD010000006">
    <property type="protein sequence ID" value="MCC8430474.1"/>
    <property type="molecule type" value="Genomic_DNA"/>
</dbReference>
<keyword evidence="8 17" id="KW-0028">Amino-acid biosynthesis</keyword>
<dbReference type="PROSITE" id="PS00770">
    <property type="entry name" value="AA_TRANSFER_CLASS_4"/>
    <property type="match status" value="1"/>
</dbReference>
<keyword evidence="9 17" id="KW-0808">Transferase</keyword>
<dbReference type="NCBIfam" id="NF009897">
    <property type="entry name" value="PRK13357.1"/>
    <property type="match status" value="1"/>
</dbReference>
<evidence type="ECO:0000256" key="9">
    <source>
        <dbReference type="ARBA" id="ARBA00022679"/>
    </source>
</evidence>
<dbReference type="PANTHER" id="PTHR11825">
    <property type="entry name" value="SUBGROUP IIII AMINOTRANSFERASE"/>
    <property type="match status" value="1"/>
</dbReference>
<evidence type="ECO:0000256" key="11">
    <source>
        <dbReference type="ARBA" id="ARBA00023304"/>
    </source>
</evidence>
<dbReference type="Gene3D" id="3.20.10.10">
    <property type="entry name" value="D-amino Acid Aminotransferase, subunit A, domain 2"/>
    <property type="match status" value="1"/>
</dbReference>
<feature type="region of interest" description="Disordered" evidence="19">
    <location>
        <begin position="1"/>
        <end position="20"/>
    </location>
</feature>
<accession>A0ABS8KWK6</accession>
<comment type="function">
    <text evidence="2">Acts on leucine, isoleucine and valine.</text>
</comment>
<dbReference type="InterPro" id="IPR036038">
    <property type="entry name" value="Aminotransferase-like"/>
</dbReference>